<evidence type="ECO:0000313" key="12">
    <source>
        <dbReference type="EMBL" id="GMG20174.1"/>
    </source>
</evidence>
<dbReference type="GO" id="GO:0005886">
    <property type="term" value="C:plasma membrane"/>
    <property type="evidence" value="ECO:0007669"/>
    <property type="project" value="TreeGrafter"/>
</dbReference>
<comment type="catalytic activity">
    <reaction evidence="10">
        <text>a 1-acyl-sn-glycero-3-phosphocholine + H2O = sn-glycerol 3-phosphocholine + a fatty acid + H(+)</text>
        <dbReference type="Rhea" id="RHEA:15177"/>
        <dbReference type="ChEBI" id="CHEBI:15377"/>
        <dbReference type="ChEBI" id="CHEBI:15378"/>
        <dbReference type="ChEBI" id="CHEBI:16870"/>
        <dbReference type="ChEBI" id="CHEBI:28868"/>
        <dbReference type="ChEBI" id="CHEBI:58168"/>
        <dbReference type="EC" id="3.1.1.5"/>
    </reaction>
</comment>
<comment type="function">
    <text evidence="8">Catalyzes the release of fatty acids from lysophospholipids. Phospholipase B may well contribute to pathogenicity by abetting the fungus in damaging and traversing host cell membranes, processes which likely increase the rapidity of disseminated infection.</text>
</comment>
<dbReference type="PROSITE" id="PS51210">
    <property type="entry name" value="PLA2C"/>
    <property type="match status" value="1"/>
</dbReference>
<dbReference type="PANTHER" id="PTHR10728:SF33">
    <property type="entry name" value="LYSOPHOSPHOLIPASE 1-RELATED"/>
    <property type="match status" value="1"/>
</dbReference>
<organism evidence="12 13">
    <name type="scientific">Ambrosiozyma monospora</name>
    <name type="common">Yeast</name>
    <name type="synonym">Endomycopsis monosporus</name>
    <dbReference type="NCBI Taxonomy" id="43982"/>
    <lineage>
        <taxon>Eukaryota</taxon>
        <taxon>Fungi</taxon>
        <taxon>Dikarya</taxon>
        <taxon>Ascomycota</taxon>
        <taxon>Saccharomycotina</taxon>
        <taxon>Pichiomycetes</taxon>
        <taxon>Pichiales</taxon>
        <taxon>Pichiaceae</taxon>
        <taxon>Ambrosiozyma</taxon>
    </lineage>
</organism>
<dbReference type="FunFam" id="3.40.1090.10:FF:000010">
    <property type="entry name" value="Lysophospholipase"/>
    <property type="match status" value="1"/>
</dbReference>
<keyword evidence="4 9" id="KW-0378">Hydrolase</keyword>
<accession>A0A9W6YRT2</accession>
<keyword evidence="5 9" id="KW-0442">Lipid degradation</keyword>
<evidence type="ECO:0000256" key="4">
    <source>
        <dbReference type="ARBA" id="ARBA00022801"/>
    </source>
</evidence>
<dbReference type="GO" id="GO:0005576">
    <property type="term" value="C:extracellular region"/>
    <property type="evidence" value="ECO:0007669"/>
    <property type="project" value="TreeGrafter"/>
</dbReference>
<feature type="domain" description="PLA2c" evidence="11">
    <location>
        <begin position="43"/>
        <end position="597"/>
    </location>
</feature>
<name>A0A9W6YRT2_AMBMO</name>
<evidence type="ECO:0000256" key="8">
    <source>
        <dbReference type="ARBA" id="ARBA00059407"/>
    </source>
</evidence>
<dbReference type="SUPFAM" id="SSF52151">
    <property type="entry name" value="FabD/lysophospholipase-like"/>
    <property type="match status" value="1"/>
</dbReference>
<dbReference type="Pfam" id="PF01735">
    <property type="entry name" value="PLA2_B"/>
    <property type="match status" value="1"/>
</dbReference>
<evidence type="ECO:0000256" key="5">
    <source>
        <dbReference type="ARBA" id="ARBA00022963"/>
    </source>
</evidence>
<dbReference type="AlphaFoldDB" id="A0A9W6YRT2"/>
<sequence>MQLHTFTILGLLTASHVLAWSPTDSYAPGDVDCPSYLDDKQYDTDEYKGLVRAANGISDAEKSWIASRDNVTYDNLKWFLNLSNMTDFDTDKYLSNITENNATRAPRIGISFSGGGYRAMLTAAGEISGLDNRTEGCMDHGLPILQAASYISGLSGGSWFLSTLVFNNWTSVQDIINQNGQDDAIWDLEHSMFNPGGFNVFSTADYWKDISNDLDAKKDAGYKISLTDPWGRALSHQFFPKLSDYGASMTFSSLRDFPTFKNHEMPFPIVVADGRAPGTLIISSNSTIFEFNAYEMGSWDPSLYSFADLKYLGTNVTNGYPNEDGKCVAGFDNTGYVFGTSSTLFNQFLLQLNTTGLPSVIEDLLQHFLEGVDKDDNDIAEYYPNPFYKTEWANTESIVEDTSLYLCDGGEDNQNIPLAPMLRAERELDVVFAYDNSYDSNETWPNGASLVNTYERQFTDQGNGTAFPYVPDQNTFLHLNLTAKPTFFGCYGSNLTDLMDKVGTDYIPPLIVYTANRPFTYYSNTSTYKMKYDDEEKLDIIQNGFAVTTRNNLTLDDEFRACIGCAILQRSRERLGMPLGAQCQKCFDEYCWDGSLDSDSSDLPVNYTLDGMTDGAEHTTNSSTENGNGKGKTSGGLSLFYGGKHTSVLSVVVGLLAVCLVGF</sequence>
<feature type="signal peptide" evidence="10">
    <location>
        <begin position="1"/>
        <end position="19"/>
    </location>
</feature>
<protein>
    <recommendedName>
        <fullName evidence="2 10">Lysophospholipase</fullName>
        <ecNumber evidence="2 10">3.1.1.5</ecNumber>
    </recommendedName>
</protein>
<proteinExistence type="inferred from homology"/>
<keyword evidence="6 9" id="KW-0443">Lipid metabolism</keyword>
<feature type="chain" id="PRO_5041017670" description="Lysophospholipase" evidence="10">
    <location>
        <begin position="20"/>
        <end position="663"/>
    </location>
</feature>
<dbReference type="Gene3D" id="3.40.1090.10">
    <property type="entry name" value="Cytosolic phospholipase A2 catalytic domain"/>
    <property type="match status" value="1"/>
</dbReference>
<evidence type="ECO:0000256" key="3">
    <source>
        <dbReference type="ARBA" id="ARBA00022729"/>
    </source>
</evidence>
<reference evidence="12" key="1">
    <citation type="submission" date="2023-04" db="EMBL/GenBank/DDBJ databases">
        <title>Ambrosiozyma monospora NBRC 1965.</title>
        <authorList>
            <person name="Ichikawa N."/>
            <person name="Sato H."/>
            <person name="Tonouchi N."/>
        </authorList>
    </citation>
    <scope>NUCLEOTIDE SEQUENCE</scope>
    <source>
        <strain evidence="12">NBRC 1965</strain>
    </source>
</reference>
<gene>
    <name evidence="12" type="ORF">Amon01_000102900</name>
</gene>
<evidence type="ECO:0000256" key="6">
    <source>
        <dbReference type="ARBA" id="ARBA00023098"/>
    </source>
</evidence>
<dbReference type="SMART" id="SM00022">
    <property type="entry name" value="PLAc"/>
    <property type="match status" value="1"/>
</dbReference>
<comment type="similarity">
    <text evidence="1 10">Belongs to the lysophospholipase family.</text>
</comment>
<dbReference type="EC" id="3.1.1.5" evidence="2 10"/>
<evidence type="ECO:0000256" key="10">
    <source>
        <dbReference type="RuleBase" id="RU362103"/>
    </source>
</evidence>
<dbReference type="GO" id="GO:0004623">
    <property type="term" value="F:phospholipase A2 activity"/>
    <property type="evidence" value="ECO:0007669"/>
    <property type="project" value="TreeGrafter"/>
</dbReference>
<dbReference type="Proteomes" id="UP001165063">
    <property type="component" value="Unassembled WGS sequence"/>
</dbReference>
<dbReference type="PANTHER" id="PTHR10728">
    <property type="entry name" value="CYTOSOLIC PHOSPHOLIPASE A2"/>
    <property type="match status" value="1"/>
</dbReference>
<dbReference type="InterPro" id="IPR016035">
    <property type="entry name" value="Acyl_Trfase/lysoPLipase"/>
</dbReference>
<dbReference type="OrthoDB" id="4084751at2759"/>
<comment type="caution">
    <text evidence="12">The sequence shown here is derived from an EMBL/GenBank/DDBJ whole genome shotgun (WGS) entry which is preliminary data.</text>
</comment>
<evidence type="ECO:0000259" key="11">
    <source>
        <dbReference type="PROSITE" id="PS51210"/>
    </source>
</evidence>
<evidence type="ECO:0000256" key="2">
    <source>
        <dbReference type="ARBA" id="ARBA00013274"/>
    </source>
</evidence>
<dbReference type="GO" id="GO:0046475">
    <property type="term" value="P:glycerophospholipid catabolic process"/>
    <property type="evidence" value="ECO:0007669"/>
    <property type="project" value="TreeGrafter"/>
</dbReference>
<evidence type="ECO:0000256" key="9">
    <source>
        <dbReference type="PROSITE-ProRule" id="PRU00555"/>
    </source>
</evidence>
<evidence type="ECO:0000313" key="13">
    <source>
        <dbReference type="Proteomes" id="UP001165063"/>
    </source>
</evidence>
<dbReference type="GO" id="GO:0004622">
    <property type="term" value="F:phosphatidylcholine lysophospholipase activity"/>
    <property type="evidence" value="ECO:0007669"/>
    <property type="project" value="UniProtKB-EC"/>
</dbReference>
<dbReference type="EMBL" id="BSXU01000301">
    <property type="protein sequence ID" value="GMG20174.1"/>
    <property type="molecule type" value="Genomic_DNA"/>
</dbReference>
<keyword evidence="13" id="KW-1185">Reference proteome</keyword>
<keyword evidence="7" id="KW-0325">Glycoprotein</keyword>
<dbReference type="GO" id="GO:0005783">
    <property type="term" value="C:endoplasmic reticulum"/>
    <property type="evidence" value="ECO:0007669"/>
    <property type="project" value="TreeGrafter"/>
</dbReference>
<dbReference type="InterPro" id="IPR002642">
    <property type="entry name" value="LysoPLipase_cat_dom"/>
</dbReference>
<dbReference type="GO" id="GO:0005829">
    <property type="term" value="C:cytosol"/>
    <property type="evidence" value="ECO:0007669"/>
    <property type="project" value="TreeGrafter"/>
</dbReference>
<evidence type="ECO:0000256" key="1">
    <source>
        <dbReference type="ARBA" id="ARBA00008780"/>
    </source>
</evidence>
<keyword evidence="3 10" id="KW-0732">Signal</keyword>
<evidence type="ECO:0000256" key="7">
    <source>
        <dbReference type="ARBA" id="ARBA00023180"/>
    </source>
</evidence>